<name>A0A1N6NXE3_9FLAO</name>
<evidence type="ECO:0000259" key="1">
    <source>
        <dbReference type="Pfam" id="PF05299"/>
    </source>
</evidence>
<dbReference type="OrthoDB" id="9778516at2"/>
<feature type="domain" description="Peptidase M61 catalytic" evidence="1">
    <location>
        <begin position="281"/>
        <end position="398"/>
    </location>
</feature>
<dbReference type="Gene3D" id="2.60.40.3650">
    <property type="match status" value="1"/>
</dbReference>
<dbReference type="SUPFAM" id="SSF50156">
    <property type="entry name" value="PDZ domain-like"/>
    <property type="match status" value="1"/>
</dbReference>
<evidence type="ECO:0000313" key="4">
    <source>
        <dbReference type="Proteomes" id="UP000186953"/>
    </source>
</evidence>
<dbReference type="AlphaFoldDB" id="A0A1N6NXE3"/>
<keyword evidence="3" id="KW-0645">Protease</keyword>
<reference evidence="4" key="1">
    <citation type="submission" date="2017-01" db="EMBL/GenBank/DDBJ databases">
        <authorList>
            <person name="Varghese N."/>
            <person name="Submissions S."/>
        </authorList>
    </citation>
    <scope>NUCLEOTIDE SEQUENCE [LARGE SCALE GENOMIC DNA]</scope>
    <source>
        <strain evidence="4">DSM 15366</strain>
    </source>
</reference>
<organism evidence="3 4">
    <name type="scientific">Maribacter ulvicola</name>
    <dbReference type="NCBI Taxonomy" id="228959"/>
    <lineage>
        <taxon>Bacteria</taxon>
        <taxon>Pseudomonadati</taxon>
        <taxon>Bacteroidota</taxon>
        <taxon>Flavobacteriia</taxon>
        <taxon>Flavobacteriales</taxon>
        <taxon>Flavobacteriaceae</taxon>
        <taxon>Maribacter</taxon>
    </lineage>
</organism>
<dbReference type="GO" id="GO:0006508">
    <property type="term" value="P:proteolysis"/>
    <property type="evidence" value="ECO:0007669"/>
    <property type="project" value="UniProtKB-KW"/>
</dbReference>
<dbReference type="RefSeq" id="WP_076546439.1">
    <property type="nucleotide sequence ID" value="NZ_FTMA01000001.1"/>
</dbReference>
<keyword evidence="3" id="KW-0378">Hydrolase</keyword>
<dbReference type="InterPro" id="IPR040756">
    <property type="entry name" value="Peptidase_M61_N"/>
</dbReference>
<dbReference type="STRING" id="228959.SAMN05421797_101175"/>
<evidence type="ECO:0000259" key="2">
    <source>
        <dbReference type="Pfam" id="PF17899"/>
    </source>
</evidence>
<dbReference type="InterPro" id="IPR027268">
    <property type="entry name" value="Peptidase_M4/M1_CTD_sf"/>
</dbReference>
<protein>
    <submittedName>
        <fullName evidence="3">Predicted metalloprotease, contains C-terminal PDZ domain</fullName>
    </submittedName>
</protein>
<dbReference type="Gene3D" id="2.30.42.10">
    <property type="match status" value="1"/>
</dbReference>
<dbReference type="InterPro" id="IPR007963">
    <property type="entry name" value="Peptidase_M61_catalytic"/>
</dbReference>
<dbReference type="Proteomes" id="UP000186953">
    <property type="component" value="Unassembled WGS sequence"/>
</dbReference>
<dbReference type="InterPro" id="IPR036034">
    <property type="entry name" value="PDZ_sf"/>
</dbReference>
<gene>
    <name evidence="3" type="ORF">SAMN05421797_101175</name>
</gene>
<sequence>MRYLFIILFFGLQSAQLISQVNSYAISFENAQHHEANISATFVKVASDTLPLRMSRTSPGRYALHEFAKNVYNFKAVDSKGNALKITRTSPFEWKVSGHDGTVTITYTLFANRGDGTYSQIDETHAHLNIPATFMYAPSLSERKIIVDFKTRDDLNWKIATQLQHLQNNTYSAPNMYYFMDSPTEISNHKVREFKIDKQTIKLALHDPGTKEEADMYFEKVKKVVLAQKEIFSELPKFDYGTYTFLACYLPNASGDGMEHRNSTILTSTRTLANGGMDGNIGTVSHEFFHSWNVERIRPKSLEPFNFEEANMSGELWFAEGFTSYYTNLVLCRAGLITPKKYVEGLTGTFNYVWNSPARQFYNPIEMSYQAPFVDASTSIDPVNRENTFISYYSYGSVLGLALDLSLRENDLNLDDFMKQVWISYGKKEQPYTIENLNKTLNLYAGKEFGDNFFNSFIYKSEMPPYDELFKTVGVSVSQNTETAYFGAAITITDDLNGKIRSNTKIGSPAYDAGLNKGDIITSINNKPFPNGIPFTDFIKQFQPTDKLNVSFTRYGIEKTTDVVLDSNPTYTIELAEKEGDSPSKKVLKARQAWLKTE</sequence>
<evidence type="ECO:0000313" key="3">
    <source>
        <dbReference type="EMBL" id="SIP96612.1"/>
    </source>
</evidence>
<dbReference type="EMBL" id="FTMA01000001">
    <property type="protein sequence ID" value="SIP96612.1"/>
    <property type="molecule type" value="Genomic_DNA"/>
</dbReference>
<keyword evidence="4" id="KW-1185">Reference proteome</keyword>
<dbReference type="Gene3D" id="1.10.390.10">
    <property type="entry name" value="Neutral Protease Domain 2"/>
    <property type="match status" value="1"/>
</dbReference>
<proteinExistence type="predicted"/>
<accession>A0A1N6NXE3</accession>
<dbReference type="GO" id="GO:0008237">
    <property type="term" value="F:metallopeptidase activity"/>
    <property type="evidence" value="ECO:0007669"/>
    <property type="project" value="UniProtKB-KW"/>
</dbReference>
<dbReference type="InterPro" id="IPR024191">
    <property type="entry name" value="Peptidase_M61"/>
</dbReference>
<dbReference type="Pfam" id="PF17899">
    <property type="entry name" value="Peptidase_M61_N"/>
    <property type="match status" value="1"/>
</dbReference>
<dbReference type="Pfam" id="PF05299">
    <property type="entry name" value="Peptidase_M61"/>
    <property type="match status" value="1"/>
</dbReference>
<keyword evidence="3" id="KW-0482">Metalloprotease</keyword>
<feature type="domain" description="Peptidase M61 N-terminal" evidence="2">
    <location>
        <begin position="23"/>
        <end position="188"/>
    </location>
</feature>
<dbReference type="SUPFAM" id="SSF55486">
    <property type="entry name" value="Metalloproteases ('zincins'), catalytic domain"/>
    <property type="match status" value="1"/>
</dbReference>
<dbReference type="PIRSF" id="PIRSF016493">
    <property type="entry name" value="Glycyl_aminpptds"/>
    <property type="match status" value="1"/>
</dbReference>